<dbReference type="RefSeq" id="WP_244510691.1">
    <property type="nucleotide sequence ID" value="NZ_FMVJ01000013.1"/>
</dbReference>
<dbReference type="CDD" id="cd06325">
    <property type="entry name" value="PBP1_ABC_unchar_transporter"/>
    <property type="match status" value="1"/>
</dbReference>
<protein>
    <submittedName>
        <fullName evidence="1">Putative ABC transport system substrate-binding protein</fullName>
    </submittedName>
</protein>
<accession>A0A1G5L1X1</accession>
<dbReference type="Proteomes" id="UP000199569">
    <property type="component" value="Unassembled WGS sequence"/>
</dbReference>
<dbReference type="AlphaFoldDB" id="A0A1G5L1X1"/>
<name>A0A1G5L1X1_9HYPH</name>
<gene>
    <name evidence="1" type="ORF">SAMN02927923_03787</name>
</gene>
<proteinExistence type="predicted"/>
<reference evidence="1 2" key="1">
    <citation type="submission" date="2016-10" db="EMBL/GenBank/DDBJ databases">
        <authorList>
            <person name="de Groot N.N."/>
        </authorList>
    </citation>
    <scope>NUCLEOTIDE SEQUENCE [LARGE SCALE GENOMIC DNA]</scope>
    <source>
        <strain evidence="1 2">CGMCC 1.7666</strain>
    </source>
</reference>
<dbReference type="EMBL" id="FMVJ01000013">
    <property type="protein sequence ID" value="SCZ06290.1"/>
    <property type="molecule type" value="Genomic_DNA"/>
</dbReference>
<dbReference type="PANTHER" id="PTHR35271:SF1">
    <property type="entry name" value="ABC TRANSPORTER, SUBSTRATE-BINDING LIPOPROTEIN"/>
    <property type="match status" value="1"/>
</dbReference>
<evidence type="ECO:0000313" key="2">
    <source>
        <dbReference type="Proteomes" id="UP000199569"/>
    </source>
</evidence>
<organism evidence="1 2">
    <name type="scientific">Microvirga guangxiensis</name>
    <dbReference type="NCBI Taxonomy" id="549386"/>
    <lineage>
        <taxon>Bacteria</taxon>
        <taxon>Pseudomonadati</taxon>
        <taxon>Pseudomonadota</taxon>
        <taxon>Alphaproteobacteria</taxon>
        <taxon>Hyphomicrobiales</taxon>
        <taxon>Methylobacteriaceae</taxon>
        <taxon>Microvirga</taxon>
    </lineage>
</organism>
<dbReference type="InterPro" id="IPR007487">
    <property type="entry name" value="ABC_transpt-TYRBP-like"/>
</dbReference>
<keyword evidence="2" id="KW-1185">Reference proteome</keyword>
<dbReference type="STRING" id="549386.SAMN02927923_03787"/>
<dbReference type="Pfam" id="PF04392">
    <property type="entry name" value="ABC_sub_bind"/>
    <property type="match status" value="1"/>
</dbReference>
<dbReference type="Gene3D" id="3.40.50.2300">
    <property type="match status" value="2"/>
</dbReference>
<sequence length="280" mass="29909">MPDLIAGLKDLGRKPGEDIVIECPLTGKRYEGLAPAMSDLVKLPVDVLVSESEPAGHIARSVPQTVPNVTILSGDPVGSGLAQSLAKPGGNLTGLTYYATELDGKRSELLKDMIPGISSVGVLANPDVSYLPFETDTRNAAKLLGIMLVVRQVQEPSALDGAIHQMKAEGAQAFFVLPDVMFASEAKHVADGALAEQLPLMSCGAWFTELGGLIAYPADYASLIRRLALYVDRILKGAHPGDIPIEKVTRFELSLNLRMARTIGVTSPPKLLMRTDKVIE</sequence>
<dbReference type="PANTHER" id="PTHR35271">
    <property type="entry name" value="ABC TRANSPORTER, SUBSTRATE-BINDING LIPOPROTEIN-RELATED"/>
    <property type="match status" value="1"/>
</dbReference>
<evidence type="ECO:0000313" key="1">
    <source>
        <dbReference type="EMBL" id="SCZ06290.1"/>
    </source>
</evidence>